<evidence type="ECO:0000313" key="2">
    <source>
        <dbReference type="Proteomes" id="UP000265750"/>
    </source>
</evidence>
<evidence type="ECO:0000313" key="1">
    <source>
        <dbReference type="EMBL" id="RIX99573.1"/>
    </source>
</evidence>
<dbReference type="AlphaFoldDB" id="A0A3A1WIT4"/>
<reference evidence="2" key="1">
    <citation type="submission" date="2018-09" db="EMBL/GenBank/DDBJ databases">
        <authorList>
            <person name="Tuo L."/>
        </authorList>
    </citation>
    <scope>NUCLEOTIDE SEQUENCE [LARGE SCALE GENOMIC DNA]</scope>
    <source>
        <strain evidence="2">M2BS4Y-1</strain>
    </source>
</reference>
<dbReference type="EMBL" id="QYRN01000007">
    <property type="protein sequence ID" value="RIX99573.1"/>
    <property type="molecule type" value="Genomic_DNA"/>
</dbReference>
<keyword evidence="2" id="KW-1185">Reference proteome</keyword>
<dbReference type="Proteomes" id="UP000265750">
    <property type="component" value="Unassembled WGS sequence"/>
</dbReference>
<dbReference type="Pfam" id="PF11150">
    <property type="entry name" value="DUF2927"/>
    <property type="match status" value="1"/>
</dbReference>
<accession>A0A3A1WIT4</accession>
<dbReference type="OrthoDB" id="3295600at2"/>
<gene>
    <name evidence="1" type="ORF">D3218_13960</name>
</gene>
<sequence>MRAMVWGKRDAGAMGGRRGRLVLLAAALLLAGPAAAQRLPSDAALIDGFERVVFGAEFTGALSDSTYLKRFAGPVRFRIENPAAIDRGPPVRAFLRQIRRQIGGLDAAEARAGEAANFVIHVVDRRDYQRTGREVYRNPFMRVPGNCVVRASYGRAGITRSDAIIVSDEGDTLFRRCLIEEVLQGLGPLNDNADAPDSVFNDTSKLVNFTPYDRVLMNMLYDARLRPGMSQAEAAPLLPAVLRDARRRARG</sequence>
<dbReference type="InterPro" id="IPR021323">
    <property type="entry name" value="DUF2927"/>
</dbReference>
<name>A0A3A1WIT4_9HYPH</name>
<proteinExistence type="predicted"/>
<organism evidence="1 2">
    <name type="scientific">Aureimonas flava</name>
    <dbReference type="NCBI Taxonomy" id="2320271"/>
    <lineage>
        <taxon>Bacteria</taxon>
        <taxon>Pseudomonadati</taxon>
        <taxon>Pseudomonadota</taxon>
        <taxon>Alphaproteobacteria</taxon>
        <taxon>Hyphomicrobiales</taxon>
        <taxon>Aurantimonadaceae</taxon>
        <taxon>Aureimonas</taxon>
    </lineage>
</organism>
<protein>
    <submittedName>
        <fullName evidence="1">DUF2927 domain-containing protein</fullName>
    </submittedName>
</protein>
<comment type="caution">
    <text evidence="1">The sequence shown here is derived from an EMBL/GenBank/DDBJ whole genome shotgun (WGS) entry which is preliminary data.</text>
</comment>